<dbReference type="RefSeq" id="WP_249865440.1">
    <property type="nucleotide sequence ID" value="NZ_CP027059.1"/>
</dbReference>
<keyword evidence="3" id="KW-1185">Reference proteome</keyword>
<sequence length="299" mass="33181">MLGFSIQSPVFLGKASKDSPNDLIAHYDRVEQLLDALKAGGVRSVEVRILPRGADEWAYRDLIQLIWDTGLQLTVHGHVAGEHPGTSFAEIYPSMSYILKHFHKYQSGLTMALHAFDAKTGSEEELHRQTVALLGEWTALIDAESLPLRIGIENNRKKASKVDPGDSIGGVLRIVSEVNHPAVGVTWDMGHFYSNLLDAHQLKAPPKELLTDLPDAEFVARAVHTHIHGIGKTGTHNPLTERSSLPLEQYVSALRQAGYDGVYNLELTMNKFEQDRPLREQVLASVERLRNAVRTEATT</sequence>
<dbReference type="SUPFAM" id="SSF51658">
    <property type="entry name" value="Xylose isomerase-like"/>
    <property type="match status" value="1"/>
</dbReference>
<evidence type="ECO:0000313" key="3">
    <source>
        <dbReference type="Proteomes" id="UP001057134"/>
    </source>
</evidence>
<evidence type="ECO:0000313" key="2">
    <source>
        <dbReference type="EMBL" id="UQZ83422.1"/>
    </source>
</evidence>
<dbReference type="PANTHER" id="PTHR12110">
    <property type="entry name" value="HYDROXYPYRUVATE ISOMERASE"/>
    <property type="match status" value="1"/>
</dbReference>
<dbReference type="Proteomes" id="UP001057134">
    <property type="component" value="Chromosome"/>
</dbReference>
<protein>
    <submittedName>
        <fullName evidence="2">Xylose isomerase-like TIM barrel</fullName>
    </submittedName>
</protein>
<organism evidence="2 3">
    <name type="scientific">Paenibacillus konkukensis</name>
    <dbReference type="NCBI Taxonomy" id="2020716"/>
    <lineage>
        <taxon>Bacteria</taxon>
        <taxon>Bacillati</taxon>
        <taxon>Bacillota</taxon>
        <taxon>Bacilli</taxon>
        <taxon>Bacillales</taxon>
        <taxon>Paenibacillaceae</taxon>
        <taxon>Paenibacillus</taxon>
    </lineage>
</organism>
<dbReference type="EMBL" id="CP027059">
    <property type="protein sequence ID" value="UQZ83422.1"/>
    <property type="molecule type" value="Genomic_DNA"/>
</dbReference>
<name>A0ABY4RPZ5_9BACL</name>
<accession>A0ABY4RPZ5</accession>
<evidence type="ECO:0000259" key="1">
    <source>
        <dbReference type="Pfam" id="PF01261"/>
    </source>
</evidence>
<reference evidence="2" key="1">
    <citation type="submission" date="2018-02" db="EMBL/GenBank/DDBJ databases">
        <authorList>
            <person name="Kim S.-K."/>
            <person name="Jung H.-I."/>
            <person name="Lee S.-W."/>
        </authorList>
    </citation>
    <scope>NUCLEOTIDE SEQUENCE</scope>
    <source>
        <strain evidence="2">SK3146</strain>
    </source>
</reference>
<reference evidence="2" key="2">
    <citation type="journal article" date="2021" name="J Anim Sci Technol">
        <title>Complete genome sequence of Paenibacillus konkukensis sp. nov. SK3146 as a potential probiotic strain.</title>
        <authorList>
            <person name="Jung H.I."/>
            <person name="Park S."/>
            <person name="Niu K.M."/>
            <person name="Lee S.W."/>
            <person name="Kothari D."/>
            <person name="Yi K.J."/>
            <person name="Kim S.K."/>
        </authorList>
    </citation>
    <scope>NUCLEOTIDE SEQUENCE</scope>
    <source>
        <strain evidence="2">SK3146</strain>
    </source>
</reference>
<gene>
    <name evidence="2" type="ORF">SK3146_02609</name>
</gene>
<feature type="domain" description="Xylose isomerase-like TIM barrel" evidence="1">
    <location>
        <begin position="36"/>
        <end position="290"/>
    </location>
</feature>
<dbReference type="InterPro" id="IPR050312">
    <property type="entry name" value="IolE/XylAMocC-like"/>
</dbReference>
<dbReference type="InterPro" id="IPR036237">
    <property type="entry name" value="Xyl_isomerase-like_sf"/>
</dbReference>
<dbReference type="InterPro" id="IPR013022">
    <property type="entry name" value="Xyl_isomerase-like_TIM-brl"/>
</dbReference>
<proteinExistence type="predicted"/>
<dbReference type="Gene3D" id="3.20.20.150">
    <property type="entry name" value="Divalent-metal-dependent TIM barrel enzymes"/>
    <property type="match status" value="1"/>
</dbReference>
<dbReference type="Pfam" id="PF01261">
    <property type="entry name" value="AP_endonuc_2"/>
    <property type="match status" value="1"/>
</dbReference>